<dbReference type="InterPro" id="IPR009305">
    <property type="entry name" value="Mpo1-like"/>
</dbReference>
<keyword evidence="3" id="KW-1185">Reference proteome</keyword>
<dbReference type="Pfam" id="PF06127">
    <property type="entry name" value="Mpo1-like"/>
    <property type="match status" value="1"/>
</dbReference>
<dbReference type="AlphaFoldDB" id="A0AA86MFR0"/>
<dbReference type="EMBL" id="AP028947">
    <property type="protein sequence ID" value="BET27490.1"/>
    <property type="molecule type" value="Genomic_DNA"/>
</dbReference>
<proteinExistence type="predicted"/>
<dbReference type="PANTHER" id="PTHR28026">
    <property type="entry name" value="DUF962 DOMAIN PROTEIN (AFU_ORTHOLOGUE AFUA_8G05310)"/>
    <property type="match status" value="1"/>
</dbReference>
<evidence type="ECO:0000313" key="3">
    <source>
        <dbReference type="Proteomes" id="UP001329151"/>
    </source>
</evidence>
<keyword evidence="1" id="KW-1133">Transmembrane helix</keyword>
<dbReference type="GO" id="GO:0016020">
    <property type="term" value="C:membrane"/>
    <property type="evidence" value="ECO:0007669"/>
    <property type="project" value="GOC"/>
</dbReference>
<name>A0AA86MFR0_9BURK</name>
<gene>
    <name evidence="2" type="ORF">RGQ30_29910</name>
</gene>
<feature type="transmembrane region" description="Helical" evidence="1">
    <location>
        <begin position="72"/>
        <end position="90"/>
    </location>
</feature>
<dbReference type="Proteomes" id="UP001329151">
    <property type="component" value="Chromosome"/>
</dbReference>
<dbReference type="KEGG" id="lto:RGQ30_29910"/>
<accession>A0AA86MFR0</accession>
<dbReference type="RefSeq" id="WP_130557439.1">
    <property type="nucleotide sequence ID" value="NZ_AP028947.1"/>
</dbReference>
<sequence length="173" mass="18727">MKTLVEQLATYATYHRDPRNIATHFIGVPIIVLSVLILLSRVSVDVAGIAVTPALLVFLLSSLFYFKLSLTYGLAMFLIHGALLLTAGHFATVSTVLWLSAGVGVFVVGWVIQFIGHYYEGRKPAFVDDLIGLAIGPLFVVAELGFLIGVGKKTQMQVEAIAGPVRRRDTVNA</sequence>
<protein>
    <submittedName>
        <fullName evidence="2">DUF962 domain-containing protein</fullName>
    </submittedName>
</protein>
<keyword evidence="1" id="KW-0472">Membrane</keyword>
<organism evidence="2 3">
    <name type="scientific">Limnobacter thiooxidans</name>
    <dbReference type="NCBI Taxonomy" id="131080"/>
    <lineage>
        <taxon>Bacteria</taxon>
        <taxon>Pseudomonadati</taxon>
        <taxon>Pseudomonadota</taxon>
        <taxon>Betaproteobacteria</taxon>
        <taxon>Burkholderiales</taxon>
        <taxon>Burkholderiaceae</taxon>
        <taxon>Limnobacter</taxon>
    </lineage>
</organism>
<dbReference type="GO" id="GO:0046521">
    <property type="term" value="P:sphingoid catabolic process"/>
    <property type="evidence" value="ECO:0007669"/>
    <property type="project" value="TreeGrafter"/>
</dbReference>
<keyword evidence="1" id="KW-0812">Transmembrane</keyword>
<feature type="transmembrane region" description="Helical" evidence="1">
    <location>
        <begin position="21"/>
        <end position="39"/>
    </location>
</feature>
<feature type="transmembrane region" description="Helical" evidence="1">
    <location>
        <begin position="97"/>
        <end position="119"/>
    </location>
</feature>
<feature type="transmembrane region" description="Helical" evidence="1">
    <location>
        <begin position="46"/>
        <end position="66"/>
    </location>
</feature>
<evidence type="ECO:0000256" key="1">
    <source>
        <dbReference type="SAM" id="Phobius"/>
    </source>
</evidence>
<reference evidence="2 3" key="1">
    <citation type="submission" date="2023-10" db="EMBL/GenBank/DDBJ databases">
        <title>Complete Genome Sequence of Limnobacter thiooxidans CS-K2T, Isolated from freshwater lake sediments in Bavaria, Germany.</title>
        <authorList>
            <person name="Naruki M."/>
            <person name="Watanabe A."/>
            <person name="Warashina T."/>
            <person name="Morita T."/>
            <person name="Arakawa K."/>
        </authorList>
    </citation>
    <scope>NUCLEOTIDE SEQUENCE [LARGE SCALE GENOMIC DNA]</scope>
    <source>
        <strain evidence="2 3">CS-K2</strain>
    </source>
</reference>
<dbReference type="PANTHER" id="PTHR28026:SF9">
    <property type="entry name" value="2-HYDROXY-PALMITIC ACID DIOXYGENASE MPO1"/>
    <property type="match status" value="1"/>
</dbReference>
<feature type="transmembrane region" description="Helical" evidence="1">
    <location>
        <begin position="131"/>
        <end position="150"/>
    </location>
</feature>
<evidence type="ECO:0000313" key="2">
    <source>
        <dbReference type="EMBL" id="BET27490.1"/>
    </source>
</evidence>